<dbReference type="EMBL" id="SNZB01000004">
    <property type="protein sequence ID" value="TDR19514.1"/>
    <property type="molecule type" value="Genomic_DNA"/>
</dbReference>
<dbReference type="InterPro" id="IPR010394">
    <property type="entry name" value="5-nucleotidase"/>
</dbReference>
<dbReference type="AlphaFoldDB" id="A0A4R6XNI3"/>
<comment type="caution">
    <text evidence="1">The sequence shown here is derived from an EMBL/GenBank/DDBJ whole genome shotgun (WGS) entry which is preliminary data.</text>
</comment>
<evidence type="ECO:0000313" key="1">
    <source>
        <dbReference type="EMBL" id="TDR19514.1"/>
    </source>
</evidence>
<sequence length="296" mass="32969">MLTLAISSRTLFDLNDSHQIFLEEGIEAYRKYQLEREDEPLNPGVAFPLVKKLLNILHPETKQPLVEVVLVSRNNGDTGLRIFNSIEHHGLNITRAVFSNGGSPYDYLSALGVELFLSAHHADVISAIEAGYAAAHLMTRRSSGLIDGQVRVAFDGDAVLFSDESEQIYQADGLEAFRQNEHDKCNEPLNPGPFSAFLKKLHDLQRIFPSGTSPIRTALVTARSAPSHKRVILTLRQWGIRIDEALFLGGQDKAEFLKSFKADIFFEDQLTYVKTASEHTATGHVPYGVTNQQPKK</sequence>
<keyword evidence="2" id="KW-1185">Reference proteome</keyword>
<protein>
    <submittedName>
        <fullName evidence="1">5'-nucleotidase</fullName>
    </submittedName>
</protein>
<dbReference type="Pfam" id="PF06189">
    <property type="entry name" value="5-nucleotidase"/>
    <property type="match status" value="1"/>
</dbReference>
<dbReference type="Proteomes" id="UP000295724">
    <property type="component" value="Unassembled WGS sequence"/>
</dbReference>
<dbReference type="GO" id="GO:0009117">
    <property type="term" value="P:nucleotide metabolic process"/>
    <property type="evidence" value="ECO:0007669"/>
    <property type="project" value="InterPro"/>
</dbReference>
<dbReference type="RefSeq" id="WP_099019850.1">
    <property type="nucleotide sequence ID" value="NZ_NIHB01000004.1"/>
</dbReference>
<dbReference type="PANTHER" id="PTHR31367">
    <property type="entry name" value="CYTOSOLIC 5'-NUCLEOTIDASE 1 FAMILY MEMBER"/>
    <property type="match status" value="1"/>
</dbReference>
<dbReference type="GO" id="GO:0000287">
    <property type="term" value="F:magnesium ion binding"/>
    <property type="evidence" value="ECO:0007669"/>
    <property type="project" value="InterPro"/>
</dbReference>
<evidence type="ECO:0000313" key="2">
    <source>
        <dbReference type="Proteomes" id="UP000295724"/>
    </source>
</evidence>
<dbReference type="PANTHER" id="PTHR31367:SF5">
    <property type="entry name" value="CYTOSOLIC 5'-NUCLEOTIDASE 1A"/>
    <property type="match status" value="1"/>
</dbReference>
<reference evidence="1 2" key="1">
    <citation type="submission" date="2019-03" db="EMBL/GenBank/DDBJ databases">
        <title>Genomic Encyclopedia of Type Strains, Phase IV (KMG-IV): sequencing the most valuable type-strain genomes for metagenomic binning, comparative biology and taxonomic classification.</title>
        <authorList>
            <person name="Goeker M."/>
        </authorList>
    </citation>
    <scope>NUCLEOTIDE SEQUENCE [LARGE SCALE GENOMIC DNA]</scope>
    <source>
        <strain evidence="1 2">DSM 25488</strain>
    </source>
</reference>
<dbReference type="OrthoDB" id="9778569at2"/>
<dbReference type="GO" id="GO:0000166">
    <property type="term" value="F:nucleotide binding"/>
    <property type="evidence" value="ECO:0007669"/>
    <property type="project" value="InterPro"/>
</dbReference>
<proteinExistence type="predicted"/>
<accession>A0A4R6XNI3</accession>
<dbReference type="GO" id="GO:0008253">
    <property type="term" value="F:5'-nucleotidase activity"/>
    <property type="evidence" value="ECO:0007669"/>
    <property type="project" value="InterPro"/>
</dbReference>
<name>A0A4R6XNI3_9GAMM</name>
<organism evidence="1 2">
    <name type="scientific">Marinicella litoralis</name>
    <dbReference type="NCBI Taxonomy" id="644220"/>
    <lineage>
        <taxon>Bacteria</taxon>
        <taxon>Pseudomonadati</taxon>
        <taxon>Pseudomonadota</taxon>
        <taxon>Gammaproteobacteria</taxon>
        <taxon>Lysobacterales</taxon>
        <taxon>Marinicellaceae</taxon>
        <taxon>Marinicella</taxon>
    </lineage>
</organism>
<gene>
    <name evidence="1" type="ORF">C8D91_2070</name>
</gene>
<dbReference type="GO" id="GO:0005737">
    <property type="term" value="C:cytoplasm"/>
    <property type="evidence" value="ECO:0007669"/>
    <property type="project" value="InterPro"/>
</dbReference>